<dbReference type="GO" id="GO:0005737">
    <property type="term" value="C:cytoplasm"/>
    <property type="evidence" value="ECO:0007669"/>
    <property type="project" value="UniProtKB-SubCell"/>
</dbReference>
<keyword evidence="5" id="KW-0391">Immunity</keyword>
<dbReference type="CTD" id="4615"/>
<dbReference type="KEGG" id="bbis:104985366"/>
<dbReference type="GO" id="GO:0005126">
    <property type="term" value="F:cytokine receptor binding"/>
    <property type="evidence" value="ECO:0007669"/>
    <property type="project" value="UniProtKB-ARBA"/>
</dbReference>
<evidence type="ECO:0000256" key="5">
    <source>
        <dbReference type="ARBA" id="ARBA00022859"/>
    </source>
</evidence>
<dbReference type="SUPFAM" id="SSF47986">
    <property type="entry name" value="DEATH domain"/>
    <property type="match status" value="1"/>
</dbReference>
<dbReference type="SMART" id="SM00255">
    <property type="entry name" value="TIR"/>
    <property type="match status" value="1"/>
</dbReference>
<dbReference type="FunFam" id="3.40.50.10140:FF:000005">
    <property type="entry name" value="Myeloid differentiation primary response protein MyD88"/>
    <property type="match status" value="1"/>
</dbReference>
<dbReference type="InterPro" id="IPR011029">
    <property type="entry name" value="DEATH-like_dom_sf"/>
</dbReference>
<evidence type="ECO:0000256" key="6">
    <source>
        <dbReference type="ARBA" id="ARBA00023198"/>
    </source>
</evidence>
<accession>A0A6P3H443</accession>
<dbReference type="SMART" id="SM00005">
    <property type="entry name" value="DEATH"/>
    <property type="match status" value="1"/>
</dbReference>
<dbReference type="CDD" id="cd08312">
    <property type="entry name" value="Death_MyD88"/>
    <property type="match status" value="1"/>
</dbReference>
<dbReference type="Proteomes" id="UP000515208">
    <property type="component" value="Unplaced"/>
</dbReference>
<organism evidence="10 11">
    <name type="scientific">Bison bison bison</name>
    <name type="common">North American plains bison</name>
    <dbReference type="NCBI Taxonomy" id="43346"/>
    <lineage>
        <taxon>Eukaryota</taxon>
        <taxon>Metazoa</taxon>
        <taxon>Chordata</taxon>
        <taxon>Craniata</taxon>
        <taxon>Vertebrata</taxon>
        <taxon>Euteleostomi</taxon>
        <taxon>Mammalia</taxon>
        <taxon>Eutheria</taxon>
        <taxon>Laurasiatheria</taxon>
        <taxon>Artiodactyla</taxon>
        <taxon>Ruminantia</taxon>
        <taxon>Pecora</taxon>
        <taxon>Bovidae</taxon>
        <taxon>Bovinae</taxon>
        <taxon>Bison</taxon>
    </lineage>
</organism>
<dbReference type="SUPFAM" id="SSF52200">
    <property type="entry name" value="Toll/Interleukin receptor TIR domain"/>
    <property type="match status" value="1"/>
</dbReference>
<dbReference type="Pfam" id="PF00531">
    <property type="entry name" value="Death"/>
    <property type="match status" value="1"/>
</dbReference>
<dbReference type="GO" id="GO:0035325">
    <property type="term" value="F:Toll-like receptor binding"/>
    <property type="evidence" value="ECO:0007669"/>
    <property type="project" value="TreeGrafter"/>
</dbReference>
<dbReference type="PROSITE" id="PS50017">
    <property type="entry name" value="DEATH_DOMAIN"/>
    <property type="match status" value="1"/>
</dbReference>
<dbReference type="GeneID" id="104985366"/>
<dbReference type="GO" id="GO:0043123">
    <property type="term" value="P:positive regulation of canonical NF-kappaB signal transduction"/>
    <property type="evidence" value="ECO:0007669"/>
    <property type="project" value="InterPro"/>
</dbReference>
<protein>
    <recommendedName>
        <fullName evidence="2">Myeloid differentiation primary response protein MyD88</fullName>
    </recommendedName>
</protein>
<dbReference type="FunFam" id="1.10.533.10:FF:000029">
    <property type="entry name" value="Myeloid differentiation primary response protein MyD88"/>
    <property type="match status" value="1"/>
</dbReference>
<evidence type="ECO:0000259" key="8">
    <source>
        <dbReference type="PROSITE" id="PS50017"/>
    </source>
</evidence>
<dbReference type="PROSITE" id="PS50104">
    <property type="entry name" value="TIR"/>
    <property type="match status" value="1"/>
</dbReference>
<dbReference type="AlphaFoldDB" id="A0A6P3H443"/>
<dbReference type="RefSeq" id="XP_010833807.1">
    <property type="nucleotide sequence ID" value="XM_010835505.1"/>
</dbReference>
<evidence type="ECO:0000256" key="2">
    <source>
        <dbReference type="ARBA" id="ARBA00021472"/>
    </source>
</evidence>
<evidence type="ECO:0000256" key="1">
    <source>
        <dbReference type="ARBA" id="ARBA00004496"/>
    </source>
</evidence>
<keyword evidence="4" id="KW-0399">Innate immunity</keyword>
<dbReference type="PANTHER" id="PTHR15079:SF3">
    <property type="entry name" value="MYELOID DIFFERENTIATION PRIMARY RESPONSE PROTEIN MYD88"/>
    <property type="match status" value="1"/>
</dbReference>
<keyword evidence="6" id="KW-0395">Inflammatory response</keyword>
<proteinExistence type="predicted"/>
<feature type="region of interest" description="Disordered" evidence="7">
    <location>
        <begin position="1"/>
        <end position="101"/>
    </location>
</feature>
<dbReference type="InterPro" id="IPR035897">
    <property type="entry name" value="Toll_tir_struct_dom_sf"/>
</dbReference>
<sequence>MGGAQNTSKGGFRIPTSPAPPPRDLEGSDGGPPASAHLLGLQIVGQGGASRKERPAGRDQVGGAAEGEGGSTGPRRDSTARRLPRQPAMAERVPRAGSALPAASMSSLPLAALNVRVRRRLSLFLNVRAPVAADWTVLAEAMDFEYLEIQQLEKYADPTSRLLDDWQRRPGASVGRLLELLAKLGRDDVLMELGASIEEDCQKYILKQQQEASEKPLQVDSIDSSITRINDMAGITIRDDPLGQKPECFDAFICYCPSDIEFVHEMIRQLEQTNYRLKLCVSDRDVLPGTCVWSIASELIEKRCRRMVVVVSDEYLQSKECDFQTKFALSLSPGAHQKRLIPIKYKPMKKEFPSILRFITVCDYTNPCTQNWFWTRLAKALSMP</sequence>
<dbReference type="GO" id="GO:0034142">
    <property type="term" value="P:toll-like receptor 4 signaling pathway"/>
    <property type="evidence" value="ECO:0007669"/>
    <property type="project" value="TreeGrafter"/>
</dbReference>
<evidence type="ECO:0000256" key="4">
    <source>
        <dbReference type="ARBA" id="ARBA00022588"/>
    </source>
</evidence>
<dbReference type="GO" id="GO:0008063">
    <property type="term" value="P:Toll signaling pathway"/>
    <property type="evidence" value="ECO:0007669"/>
    <property type="project" value="TreeGrafter"/>
</dbReference>
<dbReference type="GO" id="GO:0050830">
    <property type="term" value="P:defense response to Gram-positive bacterium"/>
    <property type="evidence" value="ECO:0007669"/>
    <property type="project" value="TreeGrafter"/>
</dbReference>
<evidence type="ECO:0000256" key="3">
    <source>
        <dbReference type="ARBA" id="ARBA00022490"/>
    </source>
</evidence>
<dbReference type="Gene3D" id="1.10.533.10">
    <property type="entry name" value="Death Domain, Fas"/>
    <property type="match status" value="1"/>
</dbReference>
<keyword evidence="10" id="KW-1185">Reference proteome</keyword>
<keyword evidence="3" id="KW-0963">Cytoplasm</keyword>
<dbReference type="InterPro" id="IPR034249">
    <property type="entry name" value="MyD88_Death"/>
</dbReference>
<dbReference type="GO" id="GO:0002755">
    <property type="term" value="P:MyD88-dependent toll-like receptor signaling pathway"/>
    <property type="evidence" value="ECO:0007669"/>
    <property type="project" value="InterPro"/>
</dbReference>
<reference evidence="11" key="1">
    <citation type="submission" date="2025-08" db="UniProtKB">
        <authorList>
            <consortium name="RefSeq"/>
        </authorList>
    </citation>
    <scope>IDENTIFICATION</scope>
    <source>
        <tissue evidence="11">Blood</tissue>
    </source>
</reference>
<dbReference type="InterPro" id="IPR000488">
    <property type="entry name" value="Death_dom"/>
</dbReference>
<gene>
    <name evidence="11" type="primary">MYD88</name>
</gene>
<dbReference type="InterPro" id="IPR017281">
    <property type="entry name" value="Myelin_different_resp_MyD88"/>
</dbReference>
<evidence type="ECO:0000313" key="11">
    <source>
        <dbReference type="RefSeq" id="XP_010833807.1"/>
    </source>
</evidence>
<dbReference type="OrthoDB" id="10037120at2759"/>
<feature type="domain" description="Death" evidence="8">
    <location>
        <begin position="120"/>
        <end position="197"/>
    </location>
</feature>
<dbReference type="Gene3D" id="3.40.50.10140">
    <property type="entry name" value="Toll/interleukin-1 receptor homology (TIR) domain"/>
    <property type="match status" value="1"/>
</dbReference>
<evidence type="ECO:0000313" key="10">
    <source>
        <dbReference type="Proteomes" id="UP000515208"/>
    </source>
</evidence>
<dbReference type="GO" id="GO:0070976">
    <property type="term" value="F:TIR domain binding"/>
    <property type="evidence" value="ECO:0007669"/>
    <property type="project" value="InterPro"/>
</dbReference>
<feature type="domain" description="TIR" evidence="9">
    <location>
        <begin position="247"/>
        <end position="381"/>
    </location>
</feature>
<dbReference type="GO" id="GO:0045087">
    <property type="term" value="P:innate immune response"/>
    <property type="evidence" value="ECO:0007669"/>
    <property type="project" value="UniProtKB-KW"/>
</dbReference>
<evidence type="ECO:0000256" key="7">
    <source>
        <dbReference type="SAM" id="MobiDB-lite"/>
    </source>
</evidence>
<evidence type="ECO:0000259" key="9">
    <source>
        <dbReference type="PROSITE" id="PS50104"/>
    </source>
</evidence>
<dbReference type="GO" id="GO:0005886">
    <property type="term" value="C:plasma membrane"/>
    <property type="evidence" value="ECO:0007669"/>
    <property type="project" value="TreeGrafter"/>
</dbReference>
<name>A0A6P3H443_BISBB</name>
<comment type="subcellular location">
    <subcellularLocation>
        <location evidence="1">Cytoplasm</location>
    </subcellularLocation>
</comment>
<dbReference type="Pfam" id="PF13676">
    <property type="entry name" value="TIR_2"/>
    <property type="match status" value="1"/>
</dbReference>
<dbReference type="PANTHER" id="PTHR15079">
    <property type="entry name" value="MYD88"/>
    <property type="match status" value="1"/>
</dbReference>
<dbReference type="InterPro" id="IPR000157">
    <property type="entry name" value="TIR_dom"/>
</dbReference>
<dbReference type="GO" id="GO:0006954">
    <property type="term" value="P:inflammatory response"/>
    <property type="evidence" value="ECO:0007669"/>
    <property type="project" value="UniProtKB-KW"/>
</dbReference>